<feature type="non-terminal residue" evidence="1">
    <location>
        <position position="80"/>
    </location>
</feature>
<proteinExistence type="predicted"/>
<dbReference type="Proteomes" id="UP001196338">
    <property type="component" value="Unassembled WGS sequence"/>
</dbReference>
<name>A0AAW4L4P2_VIBCL</name>
<organism evidence="1 2">
    <name type="scientific">Vibrio cholerae</name>
    <dbReference type="NCBI Taxonomy" id="666"/>
    <lineage>
        <taxon>Bacteria</taxon>
        <taxon>Pseudomonadati</taxon>
        <taxon>Pseudomonadota</taxon>
        <taxon>Gammaproteobacteria</taxon>
        <taxon>Vibrionales</taxon>
        <taxon>Vibrionaceae</taxon>
        <taxon>Vibrio</taxon>
    </lineage>
</organism>
<dbReference type="EMBL" id="JAHBND010001034">
    <property type="protein sequence ID" value="MBS7676140.1"/>
    <property type="molecule type" value="Genomic_DNA"/>
</dbReference>
<evidence type="ECO:0008006" key="3">
    <source>
        <dbReference type="Google" id="ProtNLM"/>
    </source>
</evidence>
<dbReference type="RefSeq" id="WP_213421613.1">
    <property type="nucleotide sequence ID" value="NZ_JAHBND010001034.1"/>
</dbReference>
<comment type="caution">
    <text evidence="1">The sequence shown here is derived from an EMBL/GenBank/DDBJ whole genome shotgun (WGS) entry which is preliminary data.</text>
</comment>
<reference evidence="1" key="2">
    <citation type="submission" date="2023-08" db="EMBL/GenBank/DDBJ databases">
        <title>Vibrio cholerae Outbreaks in Tanzania Exemplify Founder Flush: Simultaneous Increases in Population Size and Genetic Diversity.</title>
        <authorList>
            <person name="Debes A.K."/>
            <person name="Mohammed A."/>
            <person name="Maseke I."/>
            <person name="Almeida M."/>
            <person name="Li S."/>
            <person name="Matimba H."/>
            <person name="Joachim A."/>
            <person name="Mizinduko M."/>
            <person name="Nyanga S."/>
            <person name="Kelly M."/>
            <person name="Kachwamba Y."/>
            <person name="Schaffer A.M."/>
            <person name="Nyanga A.S."/>
            <person name="Mghamba J."/>
            <person name="Mosha F.S."/>
            <person name="Sack D.A."/>
            <person name="Stine O.C."/>
        </authorList>
    </citation>
    <scope>NUCLEOTIDE SEQUENCE</scope>
    <source>
        <strain evidence="1">TDS0091212</strain>
    </source>
</reference>
<evidence type="ECO:0000313" key="2">
    <source>
        <dbReference type="Proteomes" id="UP001196338"/>
    </source>
</evidence>
<dbReference type="AlphaFoldDB" id="A0AAW4L4P2"/>
<gene>
    <name evidence="1" type="ORF">KIN13_22375</name>
</gene>
<evidence type="ECO:0000313" key="1">
    <source>
        <dbReference type="EMBL" id="MBS7676140.1"/>
    </source>
</evidence>
<sequence length="80" mass="8625">MSTLMMGLFAAALGAQTGDKRFRLNVPTFWRPPLVGEVERIVGDFANMLILDVDLETASSLAGLCTQLAGNMVDLLEHCA</sequence>
<dbReference type="Gene3D" id="3.30.559.30">
    <property type="entry name" value="Nonribosomal peptide synthetase, condensation domain"/>
    <property type="match status" value="1"/>
</dbReference>
<dbReference type="SUPFAM" id="SSF52777">
    <property type="entry name" value="CoA-dependent acyltransferases"/>
    <property type="match status" value="1"/>
</dbReference>
<accession>A0AAW4L4P2</accession>
<protein>
    <recommendedName>
        <fullName evidence="3">Condensation domain-containing protein</fullName>
    </recommendedName>
</protein>
<reference evidence="1" key="1">
    <citation type="submission" date="2021-05" db="EMBL/GenBank/DDBJ databases">
        <authorList>
            <person name="Stine C."/>
        </authorList>
    </citation>
    <scope>NUCLEOTIDE SEQUENCE</scope>
    <source>
        <strain evidence="1">TDS0091212</strain>
    </source>
</reference>